<dbReference type="AlphaFoldDB" id="A0AAV4RQ56"/>
<organism evidence="1 2">
    <name type="scientific">Caerostris extrusa</name>
    <name type="common">Bark spider</name>
    <name type="synonym">Caerostris bankana</name>
    <dbReference type="NCBI Taxonomy" id="172846"/>
    <lineage>
        <taxon>Eukaryota</taxon>
        <taxon>Metazoa</taxon>
        <taxon>Ecdysozoa</taxon>
        <taxon>Arthropoda</taxon>
        <taxon>Chelicerata</taxon>
        <taxon>Arachnida</taxon>
        <taxon>Araneae</taxon>
        <taxon>Araneomorphae</taxon>
        <taxon>Entelegynae</taxon>
        <taxon>Araneoidea</taxon>
        <taxon>Araneidae</taxon>
        <taxon>Caerostris</taxon>
    </lineage>
</organism>
<reference evidence="1 2" key="1">
    <citation type="submission" date="2021-06" db="EMBL/GenBank/DDBJ databases">
        <title>Caerostris extrusa draft genome.</title>
        <authorList>
            <person name="Kono N."/>
            <person name="Arakawa K."/>
        </authorList>
    </citation>
    <scope>NUCLEOTIDE SEQUENCE [LARGE SCALE GENOMIC DNA]</scope>
</reference>
<accession>A0AAV4RQ56</accession>
<protein>
    <submittedName>
        <fullName evidence="1">Uncharacterized protein</fullName>
    </submittedName>
</protein>
<dbReference type="EMBL" id="BPLR01008404">
    <property type="protein sequence ID" value="GIY24398.1"/>
    <property type="molecule type" value="Genomic_DNA"/>
</dbReference>
<keyword evidence="2" id="KW-1185">Reference proteome</keyword>
<gene>
    <name evidence="1" type="ORF">CEXT_700341</name>
</gene>
<sequence length="86" mass="10072">MHTHHMTKQSPDSLNYSRQRHIKFDRCSITIKQAFSVPNRKEIVAMSCVKQTARKNMDMKLPANSWLPRLHERVPHIPVELKVPSL</sequence>
<name>A0AAV4RQ56_CAEEX</name>
<dbReference type="Proteomes" id="UP001054945">
    <property type="component" value="Unassembled WGS sequence"/>
</dbReference>
<evidence type="ECO:0000313" key="1">
    <source>
        <dbReference type="EMBL" id="GIY24398.1"/>
    </source>
</evidence>
<proteinExistence type="predicted"/>
<comment type="caution">
    <text evidence="1">The sequence shown here is derived from an EMBL/GenBank/DDBJ whole genome shotgun (WGS) entry which is preliminary data.</text>
</comment>
<evidence type="ECO:0000313" key="2">
    <source>
        <dbReference type="Proteomes" id="UP001054945"/>
    </source>
</evidence>